<dbReference type="PANTHER" id="PTHR12526:SF630">
    <property type="entry name" value="GLYCOSYLTRANSFERASE"/>
    <property type="match status" value="1"/>
</dbReference>
<reference evidence="3 4" key="1">
    <citation type="submission" date="2017-07" db="EMBL/GenBank/DDBJ databases">
        <title>Analysis of two Campylobacter avium genomes and identification of a novel hippuricase gene.</title>
        <authorList>
            <person name="Miller W.G."/>
            <person name="Chapman M.H."/>
            <person name="Yee E."/>
            <person name="Revez J."/>
            <person name="Bono J.L."/>
            <person name="Rossi M."/>
        </authorList>
    </citation>
    <scope>NUCLEOTIDE SEQUENCE [LARGE SCALE GENOMIC DNA]</scope>
    <source>
        <strain evidence="3 4">LMG 24591</strain>
    </source>
</reference>
<dbReference type="InterPro" id="IPR001296">
    <property type="entry name" value="Glyco_trans_1"/>
</dbReference>
<dbReference type="EC" id="2.4.1.292" evidence="3"/>
<dbReference type="Proteomes" id="UP000201169">
    <property type="component" value="Chromosome"/>
</dbReference>
<keyword evidence="3" id="KW-0808">Transferase</keyword>
<accession>A0A222MW02</accession>
<keyword evidence="3" id="KW-0328">Glycosyltransferase</keyword>
<keyword evidence="4" id="KW-1185">Reference proteome</keyword>
<name>A0A222MW02_9BACT</name>
<feature type="domain" description="Glycosyl transferase family 1" evidence="1">
    <location>
        <begin position="172"/>
        <end position="332"/>
    </location>
</feature>
<dbReference type="RefSeq" id="WP_094324861.1">
    <property type="nucleotide sequence ID" value="NZ_CP022347.1"/>
</dbReference>
<organism evidence="3 4">
    <name type="scientific">Campylobacter avium LMG 24591</name>
    <dbReference type="NCBI Taxonomy" id="522484"/>
    <lineage>
        <taxon>Bacteria</taxon>
        <taxon>Pseudomonadati</taxon>
        <taxon>Campylobacterota</taxon>
        <taxon>Epsilonproteobacteria</taxon>
        <taxon>Campylobacterales</taxon>
        <taxon>Campylobacteraceae</taxon>
        <taxon>Campylobacter</taxon>
    </lineage>
</organism>
<protein>
    <submittedName>
        <fullName evidence="3">GalNAc-alpha-(1,4)-GalNAc-alpha-(1, 3)-diNAcBac-PP-undecaprenol alpha-1,4-N-acetyl-D-galactosaminyltransferase</fullName>
        <ecNumber evidence="3">2.4.1.292</ecNumber>
    </submittedName>
</protein>
<dbReference type="GO" id="GO:0016757">
    <property type="term" value="F:glycosyltransferase activity"/>
    <property type="evidence" value="ECO:0007669"/>
    <property type="project" value="UniProtKB-KW"/>
</dbReference>
<sequence>MKISFIIATLNAGGAERVCVSFANELCKEQEISIIKFHKEVSFYELDERIKLITLRQFSFENLYHKIASRIKKFLALREAIKSENSDVYISFLDSTNIACLLANIGLNKPLIICEHSSQGYLKSKFWRFLRRLTYPKARLLTVLSNEDKNYYESFVKDVRVLLNPCHFSSYKIEKKQKENLVLFVGRLDENKNAAMFLRAISRLDERLKKEYSFVIAGDGVLKESLESLAKELSISVKFLGKVNEISKLYERAKVLCLCSFVEGLPTVLIESLYFDVLRISTRYSGNLKDLIEDKKDGLLVDVDDDEALARALTTVLCDEKLSLELLENAKLRKQSFDTKILSQRLLSFAKDLSK</sequence>
<dbReference type="PANTHER" id="PTHR12526">
    <property type="entry name" value="GLYCOSYLTRANSFERASE"/>
    <property type="match status" value="1"/>
</dbReference>
<evidence type="ECO:0000259" key="2">
    <source>
        <dbReference type="Pfam" id="PF13439"/>
    </source>
</evidence>
<dbReference type="SUPFAM" id="SSF53756">
    <property type="entry name" value="UDP-Glycosyltransferase/glycogen phosphorylase"/>
    <property type="match status" value="1"/>
</dbReference>
<evidence type="ECO:0000313" key="4">
    <source>
        <dbReference type="Proteomes" id="UP000201169"/>
    </source>
</evidence>
<evidence type="ECO:0000259" key="1">
    <source>
        <dbReference type="Pfam" id="PF00534"/>
    </source>
</evidence>
<dbReference type="Pfam" id="PF00534">
    <property type="entry name" value="Glycos_transf_1"/>
    <property type="match status" value="1"/>
</dbReference>
<dbReference type="InterPro" id="IPR028098">
    <property type="entry name" value="Glyco_trans_4-like_N"/>
</dbReference>
<gene>
    <name evidence="3" type="primary">pglH</name>
    <name evidence="3" type="ORF">CAV_0408</name>
</gene>
<dbReference type="AlphaFoldDB" id="A0A222MW02"/>
<dbReference type="OrthoDB" id="9775208at2"/>
<feature type="domain" description="Glycosyltransferase subfamily 4-like N-terminal" evidence="2">
    <location>
        <begin position="13"/>
        <end position="164"/>
    </location>
</feature>
<dbReference type="Pfam" id="PF13439">
    <property type="entry name" value="Glyco_transf_4"/>
    <property type="match status" value="1"/>
</dbReference>
<evidence type="ECO:0000313" key="3">
    <source>
        <dbReference type="EMBL" id="ASQ30075.1"/>
    </source>
</evidence>
<proteinExistence type="predicted"/>
<dbReference type="KEGG" id="cavi:CAV_0408"/>
<dbReference type="Gene3D" id="3.40.50.2000">
    <property type="entry name" value="Glycogen Phosphorylase B"/>
    <property type="match status" value="2"/>
</dbReference>
<dbReference type="EMBL" id="CP022347">
    <property type="protein sequence ID" value="ASQ30075.1"/>
    <property type="molecule type" value="Genomic_DNA"/>
</dbReference>